<name>A0A7X0RS79_9BACL</name>
<feature type="non-terminal residue" evidence="1">
    <location>
        <position position="1"/>
    </location>
</feature>
<organism evidence="1 2">
    <name type="scientific">Cohnella nanjingensis</name>
    <dbReference type="NCBI Taxonomy" id="1387779"/>
    <lineage>
        <taxon>Bacteria</taxon>
        <taxon>Bacillati</taxon>
        <taxon>Bacillota</taxon>
        <taxon>Bacilli</taxon>
        <taxon>Bacillales</taxon>
        <taxon>Paenibacillaceae</taxon>
        <taxon>Cohnella</taxon>
    </lineage>
</organism>
<comment type="caution">
    <text evidence="1">The sequence shown here is derived from an EMBL/GenBank/DDBJ whole genome shotgun (WGS) entry which is preliminary data.</text>
</comment>
<dbReference type="AlphaFoldDB" id="A0A7X0RS79"/>
<dbReference type="PANTHER" id="PTHR36848:SF2">
    <property type="entry name" value="SECRETED PROTEIN"/>
    <property type="match status" value="1"/>
</dbReference>
<protein>
    <recommendedName>
        <fullName evidence="3">Beta-galactosidase</fullName>
    </recommendedName>
</protein>
<keyword evidence="2" id="KW-1185">Reference proteome</keyword>
<proteinExistence type="predicted"/>
<reference evidence="1 2" key="1">
    <citation type="submission" date="2020-08" db="EMBL/GenBank/DDBJ databases">
        <title>Cohnella phylogeny.</title>
        <authorList>
            <person name="Dunlap C."/>
        </authorList>
    </citation>
    <scope>NUCLEOTIDE SEQUENCE [LARGE SCALE GENOMIC DNA]</scope>
    <source>
        <strain evidence="1 2">DSM 28246</strain>
    </source>
</reference>
<evidence type="ECO:0008006" key="3">
    <source>
        <dbReference type="Google" id="ProtNLM"/>
    </source>
</evidence>
<evidence type="ECO:0000313" key="2">
    <source>
        <dbReference type="Proteomes" id="UP000547209"/>
    </source>
</evidence>
<dbReference type="PANTHER" id="PTHR36848">
    <property type="entry name" value="DNA-BINDING PROTEIN (PUTATIVE SECRETED PROTEIN)-RELATED"/>
    <property type="match status" value="1"/>
</dbReference>
<dbReference type="EMBL" id="JACJVP010000019">
    <property type="protein sequence ID" value="MBB6671299.1"/>
    <property type="molecule type" value="Genomic_DNA"/>
</dbReference>
<dbReference type="RefSeq" id="WP_221469196.1">
    <property type="nucleotide sequence ID" value="NZ_JACJVP010000019.1"/>
</dbReference>
<gene>
    <name evidence="1" type="ORF">H7C19_11480</name>
</gene>
<evidence type="ECO:0000313" key="1">
    <source>
        <dbReference type="EMBL" id="MBB6671299.1"/>
    </source>
</evidence>
<dbReference type="Proteomes" id="UP000547209">
    <property type="component" value="Unassembled WGS sequence"/>
</dbReference>
<dbReference type="InterPro" id="IPR053161">
    <property type="entry name" value="Ulvan_degrading_GH"/>
</dbReference>
<accession>A0A7X0RS79</accession>
<sequence>PSPIRIGRDAFIAPLGPTEARLEQDNTLVLDFCDLRVGSKRFEGLNTIHAQKLIYESHGFEMNPWDNAVQFKRRLLDRNDFPSSSGFEAVFRFRVGKDAIPDRLLLWVERGNLYRLQINGEEAVWSDRTSPLDHHLHAADIAGAVTEGDNVITLGARPFDIRMELESIYLSGPFSVIEEESRWTIGKPSPLGIGSWRAQGLPFYAQGAVYENRFVVDDIGKRHTIRLPRWAGTAASLHVNESFAGLFGAGQGEALDVTSLLREGVNAVRVRISGSFKNLFGPFHDPMRPRKTAWPAHWKRSPLYGPPPAADYDLIDLGLLDDIRLIAD</sequence>